<dbReference type="InterPro" id="IPR050406">
    <property type="entry name" value="FGGY_Carb_Kinase"/>
</dbReference>
<gene>
    <name evidence="4" type="ORF">SDC9_65768</name>
</gene>
<dbReference type="SUPFAM" id="SSF53067">
    <property type="entry name" value="Actin-like ATPase domain"/>
    <property type="match status" value="1"/>
</dbReference>
<keyword evidence="2" id="KW-0418">Kinase</keyword>
<reference evidence="4" key="1">
    <citation type="submission" date="2019-08" db="EMBL/GenBank/DDBJ databases">
        <authorList>
            <person name="Kucharzyk K."/>
            <person name="Murdoch R.W."/>
            <person name="Higgins S."/>
            <person name="Loffler F."/>
        </authorList>
    </citation>
    <scope>NUCLEOTIDE SEQUENCE</scope>
</reference>
<evidence type="ECO:0000256" key="1">
    <source>
        <dbReference type="ARBA" id="ARBA00022679"/>
    </source>
</evidence>
<evidence type="ECO:0000256" key="2">
    <source>
        <dbReference type="ARBA" id="ARBA00022777"/>
    </source>
</evidence>
<evidence type="ECO:0000313" key="4">
    <source>
        <dbReference type="EMBL" id="MPM19345.1"/>
    </source>
</evidence>
<dbReference type="PANTHER" id="PTHR43095">
    <property type="entry name" value="SUGAR KINASE"/>
    <property type="match status" value="1"/>
</dbReference>
<dbReference type="InterPro" id="IPR043129">
    <property type="entry name" value="ATPase_NBD"/>
</dbReference>
<proteinExistence type="predicted"/>
<feature type="domain" description="Carbohydrate kinase FGGY C-terminal" evidence="3">
    <location>
        <begin position="2"/>
        <end position="46"/>
    </location>
</feature>
<comment type="caution">
    <text evidence="4">The sequence shown here is derived from an EMBL/GenBank/DDBJ whole genome shotgun (WGS) entry which is preliminary data.</text>
</comment>
<sequence>MVASGGGAENRLLTQTLADVLGVPVLKMADASNAGVKGNLVLAGKALGWFDSYALPKECMQIEQTFLPDAEAHAYHQKAFVVFKRLYSALKDEFCAIANIEREKGE</sequence>
<dbReference type="PANTHER" id="PTHR43095:SF5">
    <property type="entry name" value="XYLULOSE KINASE"/>
    <property type="match status" value="1"/>
</dbReference>
<organism evidence="4">
    <name type="scientific">bioreactor metagenome</name>
    <dbReference type="NCBI Taxonomy" id="1076179"/>
    <lineage>
        <taxon>unclassified sequences</taxon>
        <taxon>metagenomes</taxon>
        <taxon>ecological metagenomes</taxon>
    </lineage>
</organism>
<dbReference type="Gene3D" id="3.30.420.40">
    <property type="match status" value="1"/>
</dbReference>
<dbReference type="InterPro" id="IPR018485">
    <property type="entry name" value="FGGY_C"/>
</dbReference>
<protein>
    <recommendedName>
        <fullName evidence="3">Carbohydrate kinase FGGY C-terminal domain-containing protein</fullName>
    </recommendedName>
</protein>
<dbReference type="GO" id="GO:0005975">
    <property type="term" value="P:carbohydrate metabolic process"/>
    <property type="evidence" value="ECO:0007669"/>
    <property type="project" value="InterPro"/>
</dbReference>
<dbReference type="EMBL" id="VSSQ01003158">
    <property type="protein sequence ID" value="MPM19345.1"/>
    <property type="molecule type" value="Genomic_DNA"/>
</dbReference>
<keyword evidence="1" id="KW-0808">Transferase</keyword>
<evidence type="ECO:0000259" key="3">
    <source>
        <dbReference type="Pfam" id="PF02782"/>
    </source>
</evidence>
<accession>A0A644XT57</accession>
<dbReference type="Pfam" id="PF02782">
    <property type="entry name" value="FGGY_C"/>
    <property type="match status" value="1"/>
</dbReference>
<dbReference type="AlphaFoldDB" id="A0A644XT57"/>
<dbReference type="GO" id="GO:0016301">
    <property type="term" value="F:kinase activity"/>
    <property type="evidence" value="ECO:0007669"/>
    <property type="project" value="UniProtKB-KW"/>
</dbReference>
<name>A0A644XT57_9ZZZZ</name>